<sequence length="363" mass="39895">MSLNKLPVIPDVRQPRTIVKVGGERVAACVSWSVLSNSYEQADTFQVTFATAALPPDRDANWFSGQPELLVEIFAGFPLNPVQYDEANLESLIYGRVDTVELDPVSAQLTLSGRDLTALFIDEKVTLQFQNMTASKVAEKLAAAHGLQAIGPETKRPIGKSYAHDNVSLTAQRTEWDLLAALAREEDFLCAVSGKTLYFGPRLQGPALPYELRWTIGEKGNPAANVSSLQLLRDLTVAKGVTVEARSWNAKQGKKFTARYSNAPGGGKGQKPTHTVERNGLDQAGVKRLARQKYDEVAQHEMKLRARLPADHLLTTNDMLRLTGTGTNFDQDYLIDSVTRTMSLTDGYVMEVSAKNINKDTSQ</sequence>
<reference evidence="1 2" key="1">
    <citation type="submission" date="2023-07" db="EMBL/GenBank/DDBJ databases">
        <authorList>
            <person name="Peeters C."/>
        </authorList>
    </citation>
    <scope>NUCLEOTIDE SEQUENCE [LARGE SCALE GENOMIC DNA]</scope>
    <source>
        <strain evidence="1 2">R-16034</strain>
    </source>
</reference>
<protein>
    <recommendedName>
        <fullName evidence="3">Phage late control D family protein</fullName>
    </recommendedName>
</protein>
<gene>
    <name evidence="1" type="ORF">R16034_03146</name>
</gene>
<evidence type="ECO:0000313" key="1">
    <source>
        <dbReference type="EMBL" id="CAJ0742451.1"/>
    </source>
</evidence>
<dbReference type="Gene3D" id="2.30.300.10">
    <property type="entry name" value="Baseplate protein-like domain - beta roll fold"/>
    <property type="match status" value="1"/>
</dbReference>
<accession>A0AB72X272</accession>
<dbReference type="Gene3D" id="3.55.50.10">
    <property type="entry name" value="Baseplate protein-like domains"/>
    <property type="match status" value="1"/>
</dbReference>
<dbReference type="AlphaFoldDB" id="A0AB72X272"/>
<comment type="caution">
    <text evidence="1">The sequence shown here is derived from an EMBL/GenBank/DDBJ whole genome shotgun (WGS) entry which is preliminary data.</text>
</comment>
<evidence type="ECO:0008006" key="3">
    <source>
        <dbReference type="Google" id="ProtNLM"/>
    </source>
</evidence>
<dbReference type="EMBL" id="CATWHI010000004">
    <property type="protein sequence ID" value="CAJ0742451.1"/>
    <property type="molecule type" value="Genomic_DNA"/>
</dbReference>
<name>A0AB72X272_9RALS</name>
<dbReference type="Proteomes" id="UP001189225">
    <property type="component" value="Unassembled WGS sequence"/>
</dbReference>
<dbReference type="Gene3D" id="3.30.1920.10">
    <property type="entry name" value="Baseplate protein-like domains - 2 layer sandwich fold"/>
    <property type="match status" value="1"/>
</dbReference>
<organism evidence="1 2">
    <name type="scientific">Ralstonia edaphi</name>
    <dbReference type="NCBI Taxonomy" id="3058599"/>
    <lineage>
        <taxon>Bacteria</taxon>
        <taxon>Pseudomonadati</taxon>
        <taxon>Pseudomonadota</taxon>
        <taxon>Betaproteobacteria</taxon>
        <taxon>Burkholderiales</taxon>
        <taxon>Burkholderiaceae</taxon>
        <taxon>Ralstonia</taxon>
    </lineage>
</organism>
<evidence type="ECO:0000313" key="2">
    <source>
        <dbReference type="Proteomes" id="UP001189225"/>
    </source>
</evidence>
<dbReference type="SUPFAM" id="SSF69279">
    <property type="entry name" value="Phage tail proteins"/>
    <property type="match status" value="1"/>
</dbReference>
<dbReference type="InterPro" id="IPR023399">
    <property type="entry name" value="Baseplate-like_2-layer_sand"/>
</dbReference>
<proteinExistence type="predicted"/>
<dbReference type="Pfam" id="PF05954">
    <property type="entry name" value="Phage_GPD"/>
    <property type="match status" value="1"/>
</dbReference>
<keyword evidence="2" id="KW-1185">Reference proteome</keyword>